<evidence type="ECO:0000256" key="5">
    <source>
        <dbReference type="ARBA" id="ARBA00022723"/>
    </source>
</evidence>
<dbReference type="EMBL" id="LXQD01000295">
    <property type="protein sequence ID" value="RCJ29031.1"/>
    <property type="molecule type" value="Genomic_DNA"/>
</dbReference>
<feature type="binding site" description="proximal binding residue" evidence="8">
    <location>
        <position position="71"/>
    </location>
    <ligand>
        <name>heme</name>
        <dbReference type="ChEBI" id="CHEBI:30413"/>
    </ligand>
    <ligandPart>
        <name>Fe</name>
        <dbReference type="ChEBI" id="CHEBI:18248"/>
    </ligandPart>
</feature>
<comment type="similarity">
    <text evidence="1 7">Belongs to the truncated hemoglobin family. Group I subfamily.</text>
</comment>
<evidence type="ECO:0000313" key="11">
    <source>
        <dbReference type="Proteomes" id="UP000252107"/>
    </source>
</evidence>
<proteinExistence type="inferred from homology"/>
<keyword evidence="4 7" id="KW-0561">Oxygen transport</keyword>
<evidence type="ECO:0000256" key="8">
    <source>
        <dbReference type="PIRSR" id="PIRSR002030-1"/>
    </source>
</evidence>
<keyword evidence="11" id="KW-1185">Reference proteome</keyword>
<reference evidence="10" key="1">
    <citation type="submission" date="2016-04" db="EMBL/GenBank/DDBJ databases">
        <authorList>
            <person name="Tabuchi Yagui T.R."/>
        </authorList>
    </citation>
    <scope>NUCLEOTIDE SEQUENCE [LARGE SCALE GENOMIC DNA]</scope>
    <source>
        <strain evidence="10">NIES-26</strain>
    </source>
</reference>
<dbReference type="GO" id="GO:0020037">
    <property type="term" value="F:heme binding"/>
    <property type="evidence" value="ECO:0007669"/>
    <property type="project" value="InterPro"/>
</dbReference>
<dbReference type="CDD" id="cd00454">
    <property type="entry name" value="TrHb1_N"/>
    <property type="match status" value="1"/>
</dbReference>
<dbReference type="GO" id="GO:0046872">
    <property type="term" value="F:metal ion binding"/>
    <property type="evidence" value="ECO:0007669"/>
    <property type="project" value="UniProtKB-UniRule"/>
</dbReference>
<dbReference type="InterPro" id="IPR019795">
    <property type="entry name" value="Globin_bac-like_CS"/>
</dbReference>
<name>A0A367QZB5_9NOSO</name>
<dbReference type="GO" id="GO:0019825">
    <property type="term" value="F:oxygen binding"/>
    <property type="evidence" value="ECO:0007669"/>
    <property type="project" value="InterPro"/>
</dbReference>
<protein>
    <recommendedName>
        <fullName evidence="7">Group 1 truncated hemoglobin</fullName>
    </recommendedName>
</protein>
<sequence length="119" mass="12794">MSATLYDKIGGQPTIEKVVDDLHKRILADGSVNQFFAKTDMAKQRGHFIAFLSQLLEGPKQYAGRPMDKTHAGMSVQPQHFDAVAKHLSEAMATSGVAADDISAAIARVSNVKGAILNK</sequence>
<keyword evidence="3 7" id="KW-0349">Heme</keyword>
<dbReference type="InterPro" id="IPR016339">
    <property type="entry name" value="Hemoglobin_trunc_I"/>
</dbReference>
<dbReference type="Gene3D" id="1.10.490.10">
    <property type="entry name" value="Globins"/>
    <property type="match status" value="1"/>
</dbReference>
<evidence type="ECO:0000256" key="6">
    <source>
        <dbReference type="ARBA" id="ARBA00023004"/>
    </source>
</evidence>
<dbReference type="InterPro" id="IPR009050">
    <property type="entry name" value="Globin-like_sf"/>
</dbReference>
<keyword evidence="5 7" id="KW-0479">Metal-binding</keyword>
<keyword evidence="6 7" id="KW-0408">Iron</keyword>
<dbReference type="PIRSF" id="PIRSF002030">
    <property type="entry name" value="Globin_Protozoa/Cyanobacteria"/>
    <property type="match status" value="1"/>
</dbReference>
<dbReference type="Proteomes" id="UP000252107">
    <property type="component" value="Unassembled WGS sequence"/>
</dbReference>
<feature type="binding site" description="distal binding residue" evidence="9">
    <location>
        <position position="71"/>
    </location>
    <ligand>
        <name>heme</name>
        <dbReference type="ChEBI" id="CHEBI:30413"/>
    </ligand>
    <ligandPart>
        <name>Fe</name>
        <dbReference type="ChEBI" id="CHEBI:18248"/>
    </ligandPart>
</feature>
<keyword evidence="2 7" id="KW-0813">Transport</keyword>
<dbReference type="Pfam" id="PF01152">
    <property type="entry name" value="Bac_globin"/>
    <property type="match status" value="1"/>
</dbReference>
<dbReference type="SUPFAM" id="SSF46458">
    <property type="entry name" value="Globin-like"/>
    <property type="match status" value="1"/>
</dbReference>
<organism evidence="10 11">
    <name type="scientific">Nostoc minutum NIES-26</name>
    <dbReference type="NCBI Taxonomy" id="1844469"/>
    <lineage>
        <taxon>Bacteria</taxon>
        <taxon>Bacillati</taxon>
        <taxon>Cyanobacteriota</taxon>
        <taxon>Cyanophyceae</taxon>
        <taxon>Nostocales</taxon>
        <taxon>Nostocaceae</taxon>
        <taxon>Nostoc</taxon>
    </lineage>
</organism>
<evidence type="ECO:0000256" key="2">
    <source>
        <dbReference type="ARBA" id="ARBA00022448"/>
    </source>
</evidence>
<gene>
    <name evidence="10" type="ORF">A6770_01150</name>
</gene>
<dbReference type="InterPro" id="IPR001486">
    <property type="entry name" value="Hemoglobin_trunc"/>
</dbReference>
<evidence type="ECO:0000256" key="7">
    <source>
        <dbReference type="PIRNR" id="PIRNR002030"/>
    </source>
</evidence>
<feature type="binding site" description="distal binding residue" evidence="9">
    <location>
        <position position="47"/>
    </location>
    <ligand>
        <name>heme</name>
        <dbReference type="ChEBI" id="CHEBI:30413"/>
    </ligand>
    <ligandPart>
        <name>Fe</name>
        <dbReference type="ChEBI" id="CHEBI:18248"/>
    </ligandPart>
</feature>
<dbReference type="AlphaFoldDB" id="A0A367QZB5"/>
<evidence type="ECO:0000313" key="10">
    <source>
        <dbReference type="EMBL" id="RCJ29031.1"/>
    </source>
</evidence>
<accession>A0A367QZB5</accession>
<comment type="cofactor">
    <cofactor evidence="8">
        <name>heme</name>
        <dbReference type="ChEBI" id="CHEBI:30413"/>
    </cofactor>
    <text evidence="8">Binds 1 heme group per subunit.</text>
</comment>
<evidence type="ECO:0000256" key="3">
    <source>
        <dbReference type="ARBA" id="ARBA00022617"/>
    </source>
</evidence>
<evidence type="ECO:0000256" key="4">
    <source>
        <dbReference type="ARBA" id="ARBA00022621"/>
    </source>
</evidence>
<dbReference type="PROSITE" id="PS01213">
    <property type="entry name" value="GLOBIN_FAM_2"/>
    <property type="match status" value="1"/>
</dbReference>
<evidence type="ECO:0000256" key="1">
    <source>
        <dbReference type="ARBA" id="ARBA00009660"/>
    </source>
</evidence>
<comment type="caution">
    <text evidence="10">The sequence shown here is derived from an EMBL/GenBank/DDBJ whole genome shotgun (WGS) entry which is preliminary data.</text>
</comment>
<dbReference type="GO" id="GO:0005344">
    <property type="term" value="F:oxygen carrier activity"/>
    <property type="evidence" value="ECO:0007669"/>
    <property type="project" value="UniProtKB-UniRule"/>
</dbReference>
<dbReference type="InterPro" id="IPR012292">
    <property type="entry name" value="Globin/Proto"/>
</dbReference>
<evidence type="ECO:0000256" key="9">
    <source>
        <dbReference type="PIRSR" id="PIRSR601486-1"/>
    </source>
</evidence>